<comment type="caution">
    <text evidence="3">The sequence shown here is derived from an EMBL/GenBank/DDBJ whole genome shotgun (WGS) entry which is preliminary data.</text>
</comment>
<dbReference type="EMBL" id="BAAAZN010000001">
    <property type="protein sequence ID" value="GAA3528907.1"/>
    <property type="molecule type" value="Genomic_DNA"/>
</dbReference>
<dbReference type="Proteomes" id="UP001500689">
    <property type="component" value="Unassembled WGS sequence"/>
</dbReference>
<dbReference type="Gene3D" id="3.40.50.970">
    <property type="match status" value="1"/>
</dbReference>
<reference evidence="4" key="1">
    <citation type="journal article" date="2019" name="Int. J. Syst. Evol. Microbiol.">
        <title>The Global Catalogue of Microorganisms (GCM) 10K type strain sequencing project: providing services to taxonomists for standard genome sequencing and annotation.</title>
        <authorList>
            <consortium name="The Broad Institute Genomics Platform"/>
            <consortium name="The Broad Institute Genome Sequencing Center for Infectious Disease"/>
            <person name="Wu L."/>
            <person name="Ma J."/>
        </authorList>
    </citation>
    <scope>NUCLEOTIDE SEQUENCE [LARGE SCALE GENOMIC DNA]</scope>
    <source>
        <strain evidence="4">JCM 16898</strain>
    </source>
</reference>
<dbReference type="SUPFAM" id="SSF52518">
    <property type="entry name" value="Thiamin diphosphate-binding fold (THDP-binding)"/>
    <property type="match status" value="1"/>
</dbReference>
<evidence type="ECO:0000259" key="2">
    <source>
        <dbReference type="Pfam" id="PF02775"/>
    </source>
</evidence>
<dbReference type="PANTHER" id="PTHR18968:SF13">
    <property type="entry name" value="ACETOLACTATE SYNTHASE CATALYTIC SUBUNIT, MITOCHONDRIAL"/>
    <property type="match status" value="1"/>
</dbReference>
<comment type="similarity">
    <text evidence="1">Belongs to the TPP enzyme family.</text>
</comment>
<accession>A0ABP6V6B9</accession>
<dbReference type="InterPro" id="IPR045229">
    <property type="entry name" value="TPP_enz"/>
</dbReference>
<dbReference type="InterPro" id="IPR029061">
    <property type="entry name" value="THDP-binding"/>
</dbReference>
<gene>
    <name evidence="3" type="ORF">GCM10022222_09960</name>
</gene>
<feature type="domain" description="Thiamine pyrophosphate enzyme TPP-binding" evidence="2">
    <location>
        <begin position="3"/>
        <end position="99"/>
    </location>
</feature>
<dbReference type="PANTHER" id="PTHR18968">
    <property type="entry name" value="THIAMINE PYROPHOSPHATE ENZYMES"/>
    <property type="match status" value="1"/>
</dbReference>
<name>A0ABP6V6B9_9PSEU</name>
<evidence type="ECO:0000256" key="1">
    <source>
        <dbReference type="ARBA" id="ARBA00007812"/>
    </source>
</evidence>
<keyword evidence="4" id="KW-1185">Reference proteome</keyword>
<proteinExistence type="inferred from homology"/>
<evidence type="ECO:0000313" key="4">
    <source>
        <dbReference type="Proteomes" id="UP001500689"/>
    </source>
</evidence>
<protein>
    <recommendedName>
        <fullName evidence="2">Thiamine pyrophosphate enzyme TPP-binding domain-containing protein</fullName>
    </recommendedName>
</protein>
<organism evidence="3 4">
    <name type="scientific">Amycolatopsis ultiminotia</name>
    <dbReference type="NCBI Taxonomy" id="543629"/>
    <lineage>
        <taxon>Bacteria</taxon>
        <taxon>Bacillati</taxon>
        <taxon>Actinomycetota</taxon>
        <taxon>Actinomycetes</taxon>
        <taxon>Pseudonocardiales</taxon>
        <taxon>Pseudonocardiaceae</taxon>
        <taxon>Amycolatopsis</taxon>
    </lineage>
</organism>
<sequence>MTFTTDGSLVMAAGALETAARNDGPIIFIHFSNGSLGWIKALQHFYHDAQYFGTQLSKFDAVSVAQGFGVRATRAHTLDDVAAAVRRGLTTRKPTFIDVPIPDEHDALPPVASWQRAASGEETSRPVY</sequence>
<dbReference type="InterPro" id="IPR011766">
    <property type="entry name" value="TPP_enzyme_TPP-bd"/>
</dbReference>
<evidence type="ECO:0000313" key="3">
    <source>
        <dbReference type="EMBL" id="GAA3528907.1"/>
    </source>
</evidence>
<dbReference type="Pfam" id="PF02775">
    <property type="entry name" value="TPP_enzyme_C"/>
    <property type="match status" value="1"/>
</dbReference>